<dbReference type="GO" id="GO:0003678">
    <property type="term" value="F:DNA helicase activity"/>
    <property type="evidence" value="ECO:0007669"/>
    <property type="project" value="UniProtKB-EC"/>
</dbReference>
<dbReference type="Proteomes" id="UP001442494">
    <property type="component" value="Unassembled WGS sequence"/>
</dbReference>
<comment type="subunit">
    <text evidence="6">Homotetramer. Forms an RuvA(8)-RuvB(12)-Holliday junction (HJ) complex. HJ DNA is sandwiched between 2 RuvA tetramers; dsDNA enters through RuvA and exits via RuvB. An RuvB hexamer assembles on each DNA strand where it exits the tetramer. Each RuvB hexamer is contacted by two RuvA subunits (via domain III) on 2 adjacent RuvB subunits; this complex drives branch migration. In the full resolvosome a probable DNA-RuvA(4)-RuvB(12)-RuvC(2) complex forms which resolves the HJ.</text>
</comment>
<keyword evidence="2 6" id="KW-0227">DNA damage</keyword>
<evidence type="ECO:0000313" key="9">
    <source>
        <dbReference type="Proteomes" id="UP001442494"/>
    </source>
</evidence>
<feature type="region of interest" description="Domain III" evidence="6">
    <location>
        <begin position="158"/>
        <end position="207"/>
    </location>
</feature>
<dbReference type="Pfam" id="PF01330">
    <property type="entry name" value="RuvA_N"/>
    <property type="match status" value="1"/>
</dbReference>
<evidence type="ECO:0000256" key="2">
    <source>
        <dbReference type="ARBA" id="ARBA00022763"/>
    </source>
</evidence>
<dbReference type="InterPro" id="IPR011114">
    <property type="entry name" value="RuvA_C"/>
</dbReference>
<keyword evidence="9" id="KW-1185">Reference proteome</keyword>
<dbReference type="InterPro" id="IPR010994">
    <property type="entry name" value="RuvA_2-like"/>
</dbReference>
<dbReference type="Pfam" id="PF14520">
    <property type="entry name" value="HHH_5"/>
    <property type="match status" value="1"/>
</dbReference>
<keyword evidence="5 6" id="KW-0234">DNA repair</keyword>
<evidence type="ECO:0000259" key="7">
    <source>
        <dbReference type="SMART" id="SM00278"/>
    </source>
</evidence>
<comment type="caution">
    <text evidence="8">The sequence shown here is derived from an EMBL/GenBank/DDBJ whole genome shotgun (WGS) entry which is preliminary data.</text>
</comment>
<dbReference type="CDD" id="cd14332">
    <property type="entry name" value="UBA_RuvA_C"/>
    <property type="match status" value="1"/>
</dbReference>
<dbReference type="Gene3D" id="2.40.50.140">
    <property type="entry name" value="Nucleic acid-binding proteins"/>
    <property type="match status" value="1"/>
</dbReference>
<dbReference type="InterPro" id="IPR036267">
    <property type="entry name" value="RuvA_C_sf"/>
</dbReference>
<evidence type="ECO:0000256" key="5">
    <source>
        <dbReference type="ARBA" id="ARBA00023204"/>
    </source>
</evidence>
<proteinExistence type="inferred from homology"/>
<dbReference type="SUPFAM" id="SSF46929">
    <property type="entry name" value="DNA helicase RuvA subunit, C-terminal domain"/>
    <property type="match status" value="1"/>
</dbReference>
<gene>
    <name evidence="6 8" type="primary">ruvA</name>
    <name evidence="8" type="ORF">NDI37_25030</name>
</gene>
<organism evidence="8 9">
    <name type="scientific">Funiculus sociatus GB2-A5</name>
    <dbReference type="NCBI Taxonomy" id="2933946"/>
    <lineage>
        <taxon>Bacteria</taxon>
        <taxon>Bacillati</taxon>
        <taxon>Cyanobacteriota</taxon>
        <taxon>Cyanophyceae</taxon>
        <taxon>Coleofasciculales</taxon>
        <taxon>Coleofasciculaceae</taxon>
        <taxon>Funiculus</taxon>
    </lineage>
</organism>
<protein>
    <recommendedName>
        <fullName evidence="6">Holliday junction branch migration complex subunit RuvA</fullName>
    </recommendedName>
</protein>
<dbReference type="InterPro" id="IPR003583">
    <property type="entry name" value="Hlx-hairpin-Hlx_DNA-bd_motif"/>
</dbReference>
<comment type="caution">
    <text evidence="6">Lacks conserved residue(s) required for the propagation of feature annotation.</text>
</comment>
<evidence type="ECO:0000313" key="8">
    <source>
        <dbReference type="EMBL" id="MEP0867713.1"/>
    </source>
</evidence>
<comment type="subcellular location">
    <subcellularLocation>
        <location evidence="6">Cytoplasm</location>
    </subcellularLocation>
</comment>
<dbReference type="RefSeq" id="WP_190421310.1">
    <property type="nucleotide sequence ID" value="NZ_JAMPKK010000083.1"/>
</dbReference>
<comment type="similarity">
    <text evidence="6">Belongs to the RuvA family.</text>
</comment>
<dbReference type="HAMAP" id="MF_00031">
    <property type="entry name" value="DNA_HJ_migration_RuvA"/>
    <property type="match status" value="1"/>
</dbReference>
<evidence type="ECO:0000256" key="6">
    <source>
        <dbReference type="HAMAP-Rule" id="MF_00031"/>
    </source>
</evidence>
<comment type="function">
    <text evidence="6">The RuvA-RuvB-RuvC complex processes Holliday junction (HJ) DNA during genetic recombination and DNA repair, while the RuvA-RuvB complex plays an important role in the rescue of blocked DNA replication forks via replication fork reversal (RFR). RuvA specifically binds to HJ cruciform DNA, conferring on it an open structure. The RuvB hexamer acts as an ATP-dependent pump, pulling dsDNA into and through the RuvAB complex. HJ branch migration allows RuvC to scan DNA until it finds its consensus sequence, where it cleaves and resolves the cruciform DNA.</text>
</comment>
<name>A0ABV0JWG4_9CYAN</name>
<feature type="domain" description="Helix-hairpin-helix DNA-binding motif class 1" evidence="7">
    <location>
        <begin position="78"/>
        <end position="97"/>
    </location>
</feature>
<sequence length="207" mass="21921">MIAYLKGTVAGIQKSTANRIILILEVNQIGYELQVPPTLVNKLPAAGETVQVFTHQQIREDQITLYGFASAAERDLFRALLSVSGIGARGAIALLDTLGLQDLVQAIVNGNTRALAKTPGIGAKTAERLALELKTKLAEWRQSAGAASVAVGPPPGILEDVEMTLLALGYSGSEVVQALSAVSQDALLAKSQNAEDWIRHAIAWLSL</sequence>
<dbReference type="Gene3D" id="1.10.150.20">
    <property type="entry name" value="5' to 3' exonuclease, C-terminal subdomain"/>
    <property type="match status" value="1"/>
</dbReference>
<keyword evidence="4 6" id="KW-0233">DNA recombination</keyword>
<dbReference type="InterPro" id="IPR000085">
    <property type="entry name" value="RuvA"/>
</dbReference>
<evidence type="ECO:0000256" key="1">
    <source>
        <dbReference type="ARBA" id="ARBA00022490"/>
    </source>
</evidence>
<accession>A0ABV0JWG4</accession>
<dbReference type="SMART" id="SM00278">
    <property type="entry name" value="HhH1"/>
    <property type="match status" value="2"/>
</dbReference>
<dbReference type="SUPFAM" id="SSF47781">
    <property type="entry name" value="RuvA domain 2-like"/>
    <property type="match status" value="1"/>
</dbReference>
<dbReference type="GO" id="GO:0016787">
    <property type="term" value="F:hydrolase activity"/>
    <property type="evidence" value="ECO:0007669"/>
    <property type="project" value="UniProtKB-KW"/>
</dbReference>
<dbReference type="InterPro" id="IPR013849">
    <property type="entry name" value="DNA_helicase_Holl-junc_RuvA_I"/>
</dbReference>
<dbReference type="Pfam" id="PF07499">
    <property type="entry name" value="RuvA_C"/>
    <property type="match status" value="1"/>
</dbReference>
<keyword evidence="3 6" id="KW-0238">DNA-binding</keyword>
<feature type="domain" description="Helix-hairpin-helix DNA-binding motif class 1" evidence="7">
    <location>
        <begin position="113"/>
        <end position="132"/>
    </location>
</feature>
<comment type="domain">
    <text evidence="6">Has three domains with a flexible linker between the domains II and III and assumes an 'L' shape. Domain III is highly mobile and contacts RuvB.</text>
</comment>
<keyword evidence="8" id="KW-0378">Hydrolase</keyword>
<evidence type="ECO:0000256" key="4">
    <source>
        <dbReference type="ARBA" id="ARBA00023172"/>
    </source>
</evidence>
<keyword evidence="1 6" id="KW-0963">Cytoplasm</keyword>
<dbReference type="NCBIfam" id="TIGR00084">
    <property type="entry name" value="ruvA"/>
    <property type="match status" value="1"/>
</dbReference>
<dbReference type="EMBL" id="JAMPKK010000083">
    <property type="protein sequence ID" value="MEP0867713.1"/>
    <property type="molecule type" value="Genomic_DNA"/>
</dbReference>
<evidence type="ECO:0000256" key="3">
    <source>
        <dbReference type="ARBA" id="ARBA00023125"/>
    </source>
</evidence>
<reference evidence="8 9" key="1">
    <citation type="submission" date="2022-04" db="EMBL/GenBank/DDBJ databases">
        <title>Positive selection, recombination, and allopatry shape intraspecific diversity of widespread and dominant cyanobacteria.</title>
        <authorList>
            <person name="Wei J."/>
            <person name="Shu W."/>
            <person name="Hu C."/>
        </authorList>
    </citation>
    <scope>NUCLEOTIDE SEQUENCE [LARGE SCALE GENOMIC DNA]</scope>
    <source>
        <strain evidence="8 9">GB2-A5</strain>
    </source>
</reference>
<dbReference type="InterPro" id="IPR012340">
    <property type="entry name" value="NA-bd_OB-fold"/>
</dbReference>
<dbReference type="SUPFAM" id="SSF50249">
    <property type="entry name" value="Nucleic acid-binding proteins"/>
    <property type="match status" value="1"/>
</dbReference>